<protein>
    <recommendedName>
        <fullName evidence="3">Diaminopimelate epimerase</fullName>
    </recommendedName>
</protein>
<organism evidence="1 2">
    <name type="scientific">Desulfitobacterium metallireducens DSM 15288</name>
    <dbReference type="NCBI Taxonomy" id="871968"/>
    <lineage>
        <taxon>Bacteria</taxon>
        <taxon>Bacillati</taxon>
        <taxon>Bacillota</taxon>
        <taxon>Clostridia</taxon>
        <taxon>Eubacteriales</taxon>
        <taxon>Desulfitobacteriaceae</taxon>
        <taxon>Desulfitobacterium</taxon>
    </lineage>
</organism>
<name>W0EHM9_9FIRM</name>
<dbReference type="HOGENOM" id="CLU_087271_0_0_9"/>
<gene>
    <name evidence="1" type="ORF">DESME_14740</name>
</gene>
<proteinExistence type="predicted"/>
<dbReference type="InterPro" id="IPR058944">
    <property type="entry name" value="CntK-like"/>
</dbReference>
<evidence type="ECO:0008006" key="3">
    <source>
        <dbReference type="Google" id="ProtNLM"/>
    </source>
</evidence>
<dbReference type="EMBL" id="CP007032">
    <property type="protein sequence ID" value="AHF08694.1"/>
    <property type="molecule type" value="Genomic_DNA"/>
</dbReference>
<evidence type="ECO:0000313" key="1">
    <source>
        <dbReference type="EMBL" id="AHF08694.1"/>
    </source>
</evidence>
<dbReference type="STRING" id="871968.DESME_14740"/>
<dbReference type="AlphaFoldDB" id="W0EHM9"/>
<dbReference type="eggNOG" id="COG0253">
    <property type="taxonomic scope" value="Bacteria"/>
</dbReference>
<accession>W0EHM9</accession>
<dbReference type="OrthoDB" id="9813391at2"/>
<reference evidence="1 2" key="1">
    <citation type="submission" date="2013-12" db="EMBL/GenBank/DDBJ databases">
        <authorList>
            <consortium name="DOE Joint Genome Institute"/>
            <person name="Smidt H."/>
            <person name="Huntemann M."/>
            <person name="Han J."/>
            <person name="Chen A."/>
            <person name="Kyrpides N."/>
            <person name="Mavromatis K."/>
            <person name="Markowitz V."/>
            <person name="Palaniappan K."/>
            <person name="Ivanova N."/>
            <person name="Schaumberg A."/>
            <person name="Pati A."/>
            <person name="Liolios K."/>
            <person name="Nordberg H.P."/>
            <person name="Cantor M.N."/>
            <person name="Hua S.X."/>
            <person name="Woyke T."/>
        </authorList>
    </citation>
    <scope>NUCLEOTIDE SEQUENCE [LARGE SCALE GENOMIC DNA]</scope>
    <source>
        <strain evidence="2">DSM 15288</strain>
    </source>
</reference>
<dbReference type="RefSeq" id="WP_006718517.1">
    <property type="nucleotide sequence ID" value="NZ_CP007032.1"/>
</dbReference>
<dbReference type="KEGG" id="dmt:DESME_14740"/>
<evidence type="ECO:0000313" key="2">
    <source>
        <dbReference type="Proteomes" id="UP000010847"/>
    </source>
</evidence>
<dbReference type="Proteomes" id="UP000010847">
    <property type="component" value="Chromosome"/>
</dbReference>
<dbReference type="Pfam" id="PF26317">
    <property type="entry name" value="CntK_N"/>
    <property type="match status" value="1"/>
</dbReference>
<sequence length="269" mass="29794">MTRKIKYQIYSPGGNDTALVQGVGYSRELKKRINDEIMKVDTNIEQVGFVENEGTPKLVMAGGEFCGNATRSAAYYYLKGKTGEIQIEVSGAEEILKAGVDEEGNAWSQMPIYSGDDVVTVLEPGIYKVKMKGIIHIIVEAEPAKRYLEDKKKLKESGMKLIRQVQIDEAEAVGVIFLEEMDRQLKIHPIVWVRSIDTLFYETACGSGTVALGILKSLNQSAYQTLEVLQPSGQAIHTSVSLKNRELVDAIISGKVYTDGILRKIEVEC</sequence>
<keyword evidence="2" id="KW-1185">Reference proteome</keyword>